<dbReference type="InterPro" id="IPR003593">
    <property type="entry name" value="AAA+_ATPase"/>
</dbReference>
<keyword evidence="7" id="KW-1185">Reference proteome</keyword>
<dbReference type="PROSITE" id="PS00211">
    <property type="entry name" value="ABC_TRANSPORTER_1"/>
    <property type="match status" value="1"/>
</dbReference>
<keyword evidence="4 6" id="KW-0067">ATP-binding</keyword>
<dbReference type="SUPFAM" id="SSF52540">
    <property type="entry name" value="P-loop containing nucleoside triphosphate hydrolases"/>
    <property type="match status" value="1"/>
</dbReference>
<dbReference type="PROSITE" id="PS50893">
    <property type="entry name" value="ABC_TRANSPORTER_2"/>
    <property type="match status" value="1"/>
</dbReference>
<protein>
    <submittedName>
        <fullName evidence="6">ABC-2 type transport system ATP-binding protein</fullName>
    </submittedName>
</protein>
<sequence length="370" mass="41440">MYRVLECLVAVGGDSKSLPFPHALATSALQHCGNYDKREGGLANPIIPNNKKFQIQKRGLAVDQNTVLSVTQLDKRIGKHTILKDISFELQQGEIVGLLGPNGSGKTTLMKCVVGLLKATKGHIEVNGYDLHKKFEQAMAHIGAIIENPEFYEYMTGYDNLLHYKRMNEDVSEERLDEVIDLLEMEDYIEDKVSTYSLGMKQRLGLGQAILHRPSILLLDEPTNGLDPSGIKDLRNHLKHLARHDGVSVVISSHVLAEIELICDRVIVIHDGALVESGRLDDFRTDTAEGDVVTFRLSSLDRAEQIVKNQSEWGTLLELTSDGLSVRANYQGVAELNRRFVQEDIHVYAIEWTKVSLEDAFFKKLRGKQP</sequence>
<evidence type="ECO:0000256" key="4">
    <source>
        <dbReference type="ARBA" id="ARBA00022840"/>
    </source>
</evidence>
<evidence type="ECO:0000313" key="6">
    <source>
        <dbReference type="EMBL" id="MDQ0168235.1"/>
    </source>
</evidence>
<evidence type="ECO:0000259" key="5">
    <source>
        <dbReference type="PROSITE" id="PS50893"/>
    </source>
</evidence>
<dbReference type="Gene3D" id="3.40.50.300">
    <property type="entry name" value="P-loop containing nucleotide triphosphate hydrolases"/>
    <property type="match status" value="1"/>
</dbReference>
<dbReference type="RefSeq" id="WP_307397824.1">
    <property type="nucleotide sequence ID" value="NZ_BAAADK010000004.1"/>
</dbReference>
<dbReference type="SMART" id="SM00382">
    <property type="entry name" value="AAA"/>
    <property type="match status" value="1"/>
</dbReference>
<dbReference type="EMBL" id="JAUSTY010000026">
    <property type="protein sequence ID" value="MDQ0168235.1"/>
    <property type="molecule type" value="Genomic_DNA"/>
</dbReference>
<comment type="similarity">
    <text evidence="1">Belongs to the ABC transporter superfamily.</text>
</comment>
<comment type="caution">
    <text evidence="6">The sequence shown here is derived from an EMBL/GenBank/DDBJ whole genome shotgun (WGS) entry which is preliminary data.</text>
</comment>
<keyword evidence="2" id="KW-0813">Transport</keyword>
<name>A0ABT9W4S3_9BACI</name>
<dbReference type="InterPro" id="IPR003439">
    <property type="entry name" value="ABC_transporter-like_ATP-bd"/>
</dbReference>
<reference evidence="6 7" key="1">
    <citation type="submission" date="2023-07" db="EMBL/GenBank/DDBJ databases">
        <title>Genomic Encyclopedia of Type Strains, Phase IV (KMG-IV): sequencing the most valuable type-strain genomes for metagenomic binning, comparative biology and taxonomic classification.</title>
        <authorList>
            <person name="Goeker M."/>
        </authorList>
    </citation>
    <scope>NUCLEOTIDE SEQUENCE [LARGE SCALE GENOMIC DNA]</scope>
    <source>
        <strain evidence="6 7">DSM 12751</strain>
    </source>
</reference>
<feature type="domain" description="ABC transporter" evidence="5">
    <location>
        <begin position="68"/>
        <end position="296"/>
    </location>
</feature>
<proteinExistence type="inferred from homology"/>
<dbReference type="InterPro" id="IPR027417">
    <property type="entry name" value="P-loop_NTPase"/>
</dbReference>
<organism evidence="6 7">
    <name type="scientific">Caldalkalibacillus horti</name>
    <dbReference type="NCBI Taxonomy" id="77523"/>
    <lineage>
        <taxon>Bacteria</taxon>
        <taxon>Bacillati</taxon>
        <taxon>Bacillota</taxon>
        <taxon>Bacilli</taxon>
        <taxon>Bacillales</taxon>
        <taxon>Bacillaceae</taxon>
        <taxon>Caldalkalibacillus</taxon>
    </lineage>
</organism>
<evidence type="ECO:0000256" key="3">
    <source>
        <dbReference type="ARBA" id="ARBA00022741"/>
    </source>
</evidence>
<dbReference type="InterPro" id="IPR017871">
    <property type="entry name" value="ABC_transporter-like_CS"/>
</dbReference>
<dbReference type="Pfam" id="PF00005">
    <property type="entry name" value="ABC_tran"/>
    <property type="match status" value="1"/>
</dbReference>
<dbReference type="Proteomes" id="UP001235840">
    <property type="component" value="Unassembled WGS sequence"/>
</dbReference>
<evidence type="ECO:0000313" key="7">
    <source>
        <dbReference type="Proteomes" id="UP001235840"/>
    </source>
</evidence>
<evidence type="ECO:0000256" key="2">
    <source>
        <dbReference type="ARBA" id="ARBA00022448"/>
    </source>
</evidence>
<keyword evidence="3" id="KW-0547">Nucleotide-binding</keyword>
<accession>A0ABT9W4S3</accession>
<dbReference type="PANTHER" id="PTHR43335:SF4">
    <property type="entry name" value="ABC TRANSPORTER, ATP-BINDING PROTEIN"/>
    <property type="match status" value="1"/>
</dbReference>
<dbReference type="GO" id="GO:0005524">
    <property type="term" value="F:ATP binding"/>
    <property type="evidence" value="ECO:0007669"/>
    <property type="project" value="UniProtKB-KW"/>
</dbReference>
<gene>
    <name evidence="6" type="ORF">J2S11_004188</name>
</gene>
<dbReference type="PANTHER" id="PTHR43335">
    <property type="entry name" value="ABC TRANSPORTER, ATP-BINDING PROTEIN"/>
    <property type="match status" value="1"/>
</dbReference>
<evidence type="ECO:0000256" key="1">
    <source>
        <dbReference type="ARBA" id="ARBA00005417"/>
    </source>
</evidence>